<feature type="region of interest" description="Disordered" evidence="8">
    <location>
        <begin position="274"/>
        <end position="300"/>
    </location>
</feature>
<evidence type="ECO:0000313" key="12">
    <source>
        <dbReference type="Proteomes" id="UP001596087"/>
    </source>
</evidence>
<evidence type="ECO:0000256" key="7">
    <source>
        <dbReference type="ARBA" id="ARBA00023136"/>
    </source>
</evidence>
<proteinExistence type="predicted"/>
<evidence type="ECO:0000256" key="5">
    <source>
        <dbReference type="ARBA" id="ARBA00022840"/>
    </source>
</evidence>
<reference evidence="12" key="1">
    <citation type="journal article" date="2019" name="Int. J. Syst. Evol. Microbiol.">
        <title>The Global Catalogue of Microorganisms (GCM) 10K type strain sequencing project: providing services to taxonomists for standard genome sequencing and annotation.</title>
        <authorList>
            <consortium name="The Broad Institute Genomics Platform"/>
            <consortium name="The Broad Institute Genome Sequencing Center for Infectious Disease"/>
            <person name="Wu L."/>
            <person name="Ma J."/>
        </authorList>
    </citation>
    <scope>NUCLEOTIDE SEQUENCE [LARGE SCALE GENOMIC DNA]</scope>
    <source>
        <strain evidence="12">DFY41</strain>
    </source>
</reference>
<accession>A0ABW0BD01</accession>
<dbReference type="GO" id="GO:0005524">
    <property type="term" value="F:ATP binding"/>
    <property type="evidence" value="ECO:0007669"/>
    <property type="project" value="UniProtKB-KW"/>
</dbReference>
<feature type="transmembrane region" description="Helical" evidence="9">
    <location>
        <begin position="321"/>
        <end position="341"/>
    </location>
</feature>
<dbReference type="InterPro" id="IPR027417">
    <property type="entry name" value="P-loop_NTPase"/>
</dbReference>
<keyword evidence="12" id="KW-1185">Reference proteome</keyword>
<dbReference type="Proteomes" id="UP001596087">
    <property type="component" value="Unassembled WGS sequence"/>
</dbReference>
<evidence type="ECO:0000256" key="4">
    <source>
        <dbReference type="ARBA" id="ARBA00022741"/>
    </source>
</evidence>
<evidence type="ECO:0000256" key="8">
    <source>
        <dbReference type="SAM" id="MobiDB-lite"/>
    </source>
</evidence>
<feature type="transmembrane region" description="Helical" evidence="9">
    <location>
        <begin position="537"/>
        <end position="556"/>
    </location>
</feature>
<feature type="transmembrane region" description="Helical" evidence="9">
    <location>
        <begin position="467"/>
        <end position="485"/>
    </location>
</feature>
<dbReference type="InterPro" id="IPR050352">
    <property type="entry name" value="ABCG_transporters"/>
</dbReference>
<keyword evidence="2" id="KW-0813">Transport</keyword>
<dbReference type="InterPro" id="IPR013525">
    <property type="entry name" value="ABC2_TM"/>
</dbReference>
<feature type="transmembrane region" description="Helical" evidence="9">
    <location>
        <begin position="433"/>
        <end position="455"/>
    </location>
</feature>
<dbReference type="InterPro" id="IPR003439">
    <property type="entry name" value="ABC_transporter-like_ATP-bd"/>
</dbReference>
<dbReference type="Pfam" id="PF00005">
    <property type="entry name" value="ABC_tran"/>
    <property type="match status" value="1"/>
</dbReference>
<evidence type="ECO:0000256" key="1">
    <source>
        <dbReference type="ARBA" id="ARBA00004141"/>
    </source>
</evidence>
<keyword evidence="7 9" id="KW-0472">Membrane</keyword>
<dbReference type="InterPro" id="IPR003593">
    <property type="entry name" value="AAA+_ATPase"/>
</dbReference>
<feature type="transmembrane region" description="Helical" evidence="9">
    <location>
        <begin position="361"/>
        <end position="384"/>
    </location>
</feature>
<dbReference type="SMART" id="SM00382">
    <property type="entry name" value="AAA"/>
    <property type="match status" value="1"/>
</dbReference>
<evidence type="ECO:0000259" key="10">
    <source>
        <dbReference type="PROSITE" id="PS50893"/>
    </source>
</evidence>
<dbReference type="Pfam" id="PF01061">
    <property type="entry name" value="ABC2_membrane"/>
    <property type="match status" value="1"/>
</dbReference>
<sequence>MTYHDTGAADPAAHSPVIDRGPSLVVRDAVVLRGGRRLLDGVTLSLDRGELVAVIGASGAGKSTLLASMAGLLPLASGSVELVAASGGPLGSPYGVVGMVPQDDILHPDLPLQRTLRHAAGLRLAGDRDRLDGAVREVLEALDLVERAAVPVGSLSGGQRKRASIAVELLAEPSLCLLDEPTSGLDPATARALVATLRALADRGDGIAFTTHALADVESCDRLVVLATGGRLVYDGPPALAAAALGVDGLGDLYDLLADPEGLVAATDDGATRTAVAAGRPLRPPAPRRPARDAHPPRPSRLRQFSVLTHRAAEIVLRNRLTLSILLGSPAAVIAMFAVLFQPGQLSQGSDPTGAVMEAYWLAFAGFFFGLTYGLLQICTEIPVMRREHQSGVSDAAYLASKVALLTPVLLAVNVVMLGVLRALDRLPALSGATWASLSVTLGVNALVALFLGLLASASVTSAAQAALALPMLCFPAVLFSGAMVPVPVMARAGAAIAAVMPDRWAFEAISRHLGVSRLVPAGSPYADLGRSSSVTYWWFLAVTGLVLAAGAYVAVRRRGR</sequence>
<dbReference type="SUPFAM" id="SSF52540">
    <property type="entry name" value="P-loop containing nucleoside triphosphate hydrolases"/>
    <property type="match status" value="1"/>
</dbReference>
<evidence type="ECO:0000256" key="6">
    <source>
        <dbReference type="ARBA" id="ARBA00022989"/>
    </source>
</evidence>
<organism evidence="11 12">
    <name type="scientific">Nocardioides taihuensis</name>
    <dbReference type="NCBI Taxonomy" id="1835606"/>
    <lineage>
        <taxon>Bacteria</taxon>
        <taxon>Bacillati</taxon>
        <taxon>Actinomycetota</taxon>
        <taxon>Actinomycetes</taxon>
        <taxon>Propionibacteriales</taxon>
        <taxon>Nocardioidaceae</taxon>
        <taxon>Nocardioides</taxon>
    </lineage>
</organism>
<keyword evidence="3 9" id="KW-0812">Transmembrane</keyword>
<dbReference type="RefSeq" id="WP_378585550.1">
    <property type="nucleotide sequence ID" value="NZ_JBHSKD010000002.1"/>
</dbReference>
<evidence type="ECO:0000313" key="11">
    <source>
        <dbReference type="EMBL" id="MFC5175184.1"/>
    </source>
</evidence>
<dbReference type="EMBL" id="JBHSKD010000002">
    <property type="protein sequence ID" value="MFC5175184.1"/>
    <property type="molecule type" value="Genomic_DNA"/>
</dbReference>
<protein>
    <submittedName>
        <fullName evidence="11">ATP-binding cassette domain-containing protein</fullName>
    </submittedName>
</protein>
<comment type="caution">
    <text evidence="11">The sequence shown here is derived from an EMBL/GenBank/DDBJ whole genome shotgun (WGS) entry which is preliminary data.</text>
</comment>
<gene>
    <name evidence="11" type="ORF">ACFPGP_00790</name>
</gene>
<dbReference type="PROSITE" id="PS00211">
    <property type="entry name" value="ABC_TRANSPORTER_1"/>
    <property type="match status" value="1"/>
</dbReference>
<feature type="transmembrane region" description="Helical" evidence="9">
    <location>
        <begin position="396"/>
        <end position="421"/>
    </location>
</feature>
<keyword evidence="5 11" id="KW-0067">ATP-binding</keyword>
<dbReference type="Gene3D" id="3.40.50.300">
    <property type="entry name" value="P-loop containing nucleotide triphosphate hydrolases"/>
    <property type="match status" value="1"/>
</dbReference>
<dbReference type="PANTHER" id="PTHR48041">
    <property type="entry name" value="ABC TRANSPORTER G FAMILY MEMBER 28"/>
    <property type="match status" value="1"/>
</dbReference>
<keyword evidence="4" id="KW-0547">Nucleotide-binding</keyword>
<feature type="domain" description="ABC transporter" evidence="10">
    <location>
        <begin position="24"/>
        <end position="253"/>
    </location>
</feature>
<evidence type="ECO:0000256" key="3">
    <source>
        <dbReference type="ARBA" id="ARBA00022692"/>
    </source>
</evidence>
<dbReference type="InterPro" id="IPR017871">
    <property type="entry name" value="ABC_transporter-like_CS"/>
</dbReference>
<evidence type="ECO:0000256" key="2">
    <source>
        <dbReference type="ARBA" id="ARBA00022448"/>
    </source>
</evidence>
<dbReference type="PANTHER" id="PTHR48041:SF139">
    <property type="entry name" value="PROTEIN SCARLET"/>
    <property type="match status" value="1"/>
</dbReference>
<comment type="subcellular location">
    <subcellularLocation>
        <location evidence="1">Membrane</location>
        <topology evidence="1">Multi-pass membrane protein</topology>
    </subcellularLocation>
</comment>
<dbReference type="PROSITE" id="PS50893">
    <property type="entry name" value="ABC_TRANSPORTER_2"/>
    <property type="match status" value="1"/>
</dbReference>
<keyword evidence="6 9" id="KW-1133">Transmembrane helix</keyword>
<evidence type="ECO:0000256" key="9">
    <source>
        <dbReference type="SAM" id="Phobius"/>
    </source>
</evidence>
<name>A0ABW0BD01_9ACTN</name>